<gene>
    <name evidence="3" type="ORF">C9374_007396</name>
</gene>
<protein>
    <submittedName>
        <fullName evidence="3">Uncharacterized protein</fullName>
    </submittedName>
</protein>
<reference evidence="3 4" key="1">
    <citation type="journal article" date="2018" name="BMC Genomics">
        <title>The genome of Naegleria lovaniensis, the basis for a comparative approach to unravel pathogenicity factors of the human pathogenic amoeba N. fowleri.</title>
        <authorList>
            <person name="Liechti N."/>
            <person name="Schurch N."/>
            <person name="Bruggmann R."/>
            <person name="Wittwer M."/>
        </authorList>
    </citation>
    <scope>NUCLEOTIDE SEQUENCE [LARGE SCALE GENOMIC DNA]</scope>
    <source>
        <strain evidence="3 4">ATCC 30569</strain>
    </source>
</reference>
<keyword evidence="2" id="KW-1133">Transmembrane helix</keyword>
<feature type="transmembrane region" description="Helical" evidence="2">
    <location>
        <begin position="119"/>
        <end position="150"/>
    </location>
</feature>
<feature type="transmembrane region" description="Helical" evidence="2">
    <location>
        <begin position="76"/>
        <end position="94"/>
    </location>
</feature>
<evidence type="ECO:0000313" key="4">
    <source>
        <dbReference type="Proteomes" id="UP000816034"/>
    </source>
</evidence>
<dbReference type="Proteomes" id="UP000816034">
    <property type="component" value="Unassembled WGS sequence"/>
</dbReference>
<sequence length="584" mass="66629">MSEPLHQQQDSSAVLYHASISKESLQSKLDDRSSSTSSDSKKTKSSSKSTGFTSRLSEQYSTTLISLLFKKPIPQWLLWLFHVYIIYGSLSVPFERACDDKSNMLRRFPLTQCWSQTNIVYMVIAIIFIMVQIPLSVIGLFILFSSAGTFPKHPTIISMDSFFFIALLSVVNQVYLFISQFIPPDGVLARPILNVVLSLVPLSFLLYERPFTFTRMNSLYSGILFAKWGGSVAAIVAITVNKSNSLDLGLSFLLGIGLGSVLLLFGIGFGVAELIHFFMKTRARHARAQFDESHGSGKHIFNDNLLRLCFKSNLFSDEIDEEMLKYANSRKSIMSTNALIASAVYTHRFHDNPQLTLATLKYALRHSNFIQKLVIRAMIQDIELYYGLQTTSEVRSLLEKTSLLQEKLLQIRKLFWQYFVANEDDYDKISDLVYSMYSIEKSIVMIFSHLLANYPENQNILKRRNVFMQEFLFEISSPLTEQTTGRSSTDLYDEEKQKTRKAIQDLKLQKRRSTSLLFTENVYREAINSKVDTKKTSCYFLTAELVSILLILVVLLLGVFTTLEGNHVQFLKQSCDLIPVPFRC</sequence>
<evidence type="ECO:0000313" key="3">
    <source>
        <dbReference type="EMBL" id="KAG2379257.1"/>
    </source>
</evidence>
<comment type="caution">
    <text evidence="3">The sequence shown here is derived from an EMBL/GenBank/DDBJ whole genome shotgun (WGS) entry which is preliminary data.</text>
</comment>
<feature type="transmembrane region" description="Helical" evidence="2">
    <location>
        <begin position="252"/>
        <end position="279"/>
    </location>
</feature>
<dbReference type="EMBL" id="PYSW02000029">
    <property type="protein sequence ID" value="KAG2379257.1"/>
    <property type="molecule type" value="Genomic_DNA"/>
</dbReference>
<feature type="region of interest" description="Disordered" evidence="1">
    <location>
        <begin position="24"/>
        <end position="51"/>
    </location>
</feature>
<feature type="transmembrane region" description="Helical" evidence="2">
    <location>
        <begin position="162"/>
        <end position="182"/>
    </location>
</feature>
<keyword evidence="4" id="KW-1185">Reference proteome</keyword>
<evidence type="ECO:0000256" key="1">
    <source>
        <dbReference type="SAM" id="MobiDB-lite"/>
    </source>
</evidence>
<dbReference type="AlphaFoldDB" id="A0AA88KGJ6"/>
<keyword evidence="2" id="KW-0812">Transmembrane</keyword>
<dbReference type="GeneID" id="68099850"/>
<evidence type="ECO:0000256" key="2">
    <source>
        <dbReference type="SAM" id="Phobius"/>
    </source>
</evidence>
<keyword evidence="2" id="KW-0472">Membrane</keyword>
<name>A0AA88KGJ6_NAELO</name>
<proteinExistence type="predicted"/>
<dbReference type="RefSeq" id="XP_044546519.1">
    <property type="nucleotide sequence ID" value="XM_044697356.1"/>
</dbReference>
<accession>A0AA88KGJ6</accession>
<feature type="transmembrane region" description="Helical" evidence="2">
    <location>
        <begin position="219"/>
        <end position="240"/>
    </location>
</feature>
<feature type="transmembrane region" description="Helical" evidence="2">
    <location>
        <begin position="538"/>
        <end position="560"/>
    </location>
</feature>
<organism evidence="3 4">
    <name type="scientific">Naegleria lovaniensis</name>
    <name type="common">Amoeba</name>
    <dbReference type="NCBI Taxonomy" id="51637"/>
    <lineage>
        <taxon>Eukaryota</taxon>
        <taxon>Discoba</taxon>
        <taxon>Heterolobosea</taxon>
        <taxon>Tetramitia</taxon>
        <taxon>Eutetramitia</taxon>
        <taxon>Vahlkampfiidae</taxon>
        <taxon>Naegleria</taxon>
    </lineage>
</organism>